<feature type="domain" description="4Fe-4S ferredoxin-type" evidence="6">
    <location>
        <begin position="526"/>
        <end position="555"/>
    </location>
</feature>
<keyword evidence="3" id="KW-0408">Iron</keyword>
<protein>
    <submittedName>
        <fullName evidence="7">Iron-sulfur cluster-binding protein</fullName>
    </submittedName>
</protein>
<comment type="caution">
    <text evidence="7">The sequence shown here is derived from an EMBL/GenBank/DDBJ whole genome shotgun (WGS) entry which is preliminary data.</text>
</comment>
<dbReference type="EMBL" id="ANHY01000012">
    <property type="protein sequence ID" value="EKV29502.1"/>
    <property type="molecule type" value="Genomic_DNA"/>
</dbReference>
<gene>
    <name evidence="7" type="ORF">C882_0324</name>
</gene>
<dbReference type="InterPro" id="IPR017900">
    <property type="entry name" value="4Fe4S_Fe_S_CS"/>
</dbReference>
<evidence type="ECO:0000256" key="4">
    <source>
        <dbReference type="ARBA" id="ARBA00023014"/>
    </source>
</evidence>
<feature type="domain" description="4Fe-4S ferredoxin-type" evidence="6">
    <location>
        <begin position="287"/>
        <end position="316"/>
    </location>
</feature>
<keyword evidence="4" id="KW-0411">Iron-sulfur</keyword>
<evidence type="ECO:0000313" key="7">
    <source>
        <dbReference type="EMBL" id="EKV29502.1"/>
    </source>
</evidence>
<feature type="compositionally biased region" description="Basic and acidic residues" evidence="5">
    <location>
        <begin position="636"/>
        <end position="656"/>
    </location>
</feature>
<dbReference type="Pfam" id="PF13187">
    <property type="entry name" value="Fer4_9"/>
    <property type="match status" value="1"/>
</dbReference>
<accession>K9GW76</accession>
<dbReference type="Proteomes" id="UP000009881">
    <property type="component" value="Unassembled WGS sequence"/>
</dbReference>
<sequence length="656" mass="69481">MPLDRASIAHAADGPGLSCHRHLCRSEIDAFSRAARDPGKLLVACTQEEPVFREAAAVDAGAADLHFTNIRERAGWSAQAADAGPKMAALLAEAMVEPVPTAALPVRSDGRVLVRGDADVALAAARQLAGRLAVTCVVDGFGDTQPPAVADFALFAGRAAAAQGHVGSFAVRFSDVSAPRPASRARLEPATLHQTMEVECDVVLDLSRRPALFPGKPPRDGYVRVDPGDPVAVQKALFEVADMVGEFEKPRYVVVDTAICAHSRNNITGCTKCLDACPTAAITPADDAVQVDALACGGHGACNSLCPTGAIQYQVPRQQDQFERLRVLLGTYAKAGGERPVLLLHDRHGTQAVDLLARHGRGLPANVLPFAINELGSAGPDLYLTAFAQGAARIVLLAMPEHRGTLDHLGGGLELADDLMEGLGYGPDRLALEWVEDPDAFAEALEQPVEPGAPHAGYMVLGGRREAFTAALDHLHAHAPAPVDVLPLDEGAPFGRVVVDTDGCTLCLACVGACPTHALSDNPDRPQLSFAEDACVQCGLCVGTCPEKVVSLEPRIRFGEKTREVIKEEEPFACVVCGTEFATKSAIDRVVEKLAGHSMFSSEEQLNLLKMCADCRVIAQVKASGSSTLAPPPRVRTTDDYLAERAARDPARRKDH</sequence>
<proteinExistence type="predicted"/>
<evidence type="ECO:0000256" key="5">
    <source>
        <dbReference type="SAM" id="MobiDB-lite"/>
    </source>
</evidence>
<evidence type="ECO:0000259" key="6">
    <source>
        <dbReference type="PROSITE" id="PS51379"/>
    </source>
</evidence>
<organism evidence="7 8">
    <name type="scientific">Caenispirillum salinarum AK4</name>
    <dbReference type="NCBI Taxonomy" id="1238182"/>
    <lineage>
        <taxon>Bacteria</taxon>
        <taxon>Pseudomonadati</taxon>
        <taxon>Pseudomonadota</taxon>
        <taxon>Alphaproteobacteria</taxon>
        <taxon>Rhodospirillales</taxon>
        <taxon>Novispirillaceae</taxon>
        <taxon>Caenispirillum</taxon>
    </lineage>
</organism>
<evidence type="ECO:0000256" key="1">
    <source>
        <dbReference type="ARBA" id="ARBA00022485"/>
    </source>
</evidence>
<evidence type="ECO:0000256" key="3">
    <source>
        <dbReference type="ARBA" id="ARBA00023004"/>
    </source>
</evidence>
<keyword evidence="2" id="KW-0479">Metal-binding</keyword>
<dbReference type="GO" id="GO:0046872">
    <property type="term" value="F:metal ion binding"/>
    <property type="evidence" value="ECO:0007669"/>
    <property type="project" value="UniProtKB-KW"/>
</dbReference>
<name>K9GW76_9PROT</name>
<dbReference type="STRING" id="1238182.C882_0324"/>
<keyword evidence="1" id="KW-0004">4Fe-4S</keyword>
<dbReference type="PROSITE" id="PS51379">
    <property type="entry name" value="4FE4S_FER_2"/>
    <property type="match status" value="3"/>
</dbReference>
<evidence type="ECO:0000256" key="2">
    <source>
        <dbReference type="ARBA" id="ARBA00022723"/>
    </source>
</evidence>
<dbReference type="GO" id="GO:0051539">
    <property type="term" value="F:4 iron, 4 sulfur cluster binding"/>
    <property type="evidence" value="ECO:0007669"/>
    <property type="project" value="UniProtKB-KW"/>
</dbReference>
<dbReference type="PROSITE" id="PS00198">
    <property type="entry name" value="4FE4S_FER_1"/>
    <property type="match status" value="2"/>
</dbReference>
<dbReference type="PANTHER" id="PTHR43687:SF4">
    <property type="entry name" value="BLR5484 PROTEIN"/>
    <property type="match status" value="1"/>
</dbReference>
<keyword evidence="8" id="KW-1185">Reference proteome</keyword>
<evidence type="ECO:0000313" key="8">
    <source>
        <dbReference type="Proteomes" id="UP000009881"/>
    </source>
</evidence>
<reference evidence="7 8" key="1">
    <citation type="journal article" date="2013" name="Genome Announc.">
        <title>Draft Genome Sequence of an Alphaproteobacterium, Caenispirillum salinarum AK4(T), Isolated from a Solar Saltern.</title>
        <authorList>
            <person name="Khatri I."/>
            <person name="Singh A."/>
            <person name="Korpole S."/>
            <person name="Pinnaka A.K."/>
            <person name="Subramanian S."/>
        </authorList>
    </citation>
    <scope>NUCLEOTIDE SEQUENCE [LARGE SCALE GENOMIC DNA]</scope>
    <source>
        <strain evidence="7 8">AK4</strain>
    </source>
</reference>
<dbReference type="InterPro" id="IPR050572">
    <property type="entry name" value="Fe-S_Ferredoxin"/>
</dbReference>
<dbReference type="AlphaFoldDB" id="K9GW76"/>
<dbReference type="PATRIC" id="fig|1238182.3.peg.2539"/>
<dbReference type="eggNOG" id="COG1148">
    <property type="taxonomic scope" value="Bacteria"/>
</dbReference>
<feature type="domain" description="4Fe-4S ferredoxin-type" evidence="6">
    <location>
        <begin position="495"/>
        <end position="524"/>
    </location>
</feature>
<dbReference type="Gene3D" id="3.30.70.20">
    <property type="match status" value="3"/>
</dbReference>
<feature type="region of interest" description="Disordered" evidence="5">
    <location>
        <begin position="626"/>
        <end position="656"/>
    </location>
</feature>
<dbReference type="PANTHER" id="PTHR43687">
    <property type="entry name" value="ADENYLYLSULFATE REDUCTASE, BETA SUBUNIT"/>
    <property type="match status" value="1"/>
</dbReference>
<dbReference type="InterPro" id="IPR017896">
    <property type="entry name" value="4Fe4S_Fe-S-bd"/>
</dbReference>
<dbReference type="SUPFAM" id="SSF54862">
    <property type="entry name" value="4Fe-4S ferredoxins"/>
    <property type="match status" value="1"/>
</dbReference>